<protein>
    <submittedName>
        <fullName evidence="1">Uncharacterized protein</fullName>
    </submittedName>
</protein>
<accession>A0AAE9G6G7</accession>
<dbReference type="EMBL" id="OM236516">
    <property type="protein sequence ID" value="UNY48795.1"/>
    <property type="molecule type" value="Genomic_DNA"/>
</dbReference>
<gene>
    <name evidence="1" type="ORF">fado_80</name>
</gene>
<sequence length="54" mass="6053">MKENFDNIPNVYDNGSLLRPSEITYCKSCNDYTDKVVSSCPTCGSEDVDVIKED</sequence>
<keyword evidence="2" id="KW-1185">Reference proteome</keyword>
<dbReference type="Proteomes" id="UP000831021">
    <property type="component" value="Segment"/>
</dbReference>
<name>A0AAE9G6G7_9CAUD</name>
<evidence type="ECO:0000313" key="1">
    <source>
        <dbReference type="EMBL" id="UNY48795.1"/>
    </source>
</evidence>
<evidence type="ECO:0000313" key="2">
    <source>
        <dbReference type="Proteomes" id="UP000831021"/>
    </source>
</evidence>
<organism evidence="1 2">
    <name type="scientific">Bacillus phage FADO</name>
    <dbReference type="NCBI Taxonomy" id="2917160"/>
    <lineage>
        <taxon>Viruses</taxon>
        <taxon>Duplodnaviria</taxon>
        <taxon>Heunggongvirae</taxon>
        <taxon>Uroviricota</taxon>
        <taxon>Caudoviricetes</taxon>
        <taxon>Heleneionescovirinae</taxon>
        <taxon>Zhangjivirus</taxon>
        <taxon>Zhangjivirus fado</taxon>
    </lineage>
</organism>
<proteinExistence type="predicted"/>
<reference evidence="1 2" key="1">
    <citation type="submission" date="2022-01" db="EMBL/GenBank/DDBJ databases">
        <authorList>
            <person name="Stokar-Avihail A."/>
        </authorList>
    </citation>
    <scope>NUCLEOTIDE SEQUENCE [LARGE SCALE GENOMIC DNA]</scope>
</reference>